<comment type="caution">
    <text evidence="2">The sequence shown here is derived from an EMBL/GenBank/DDBJ whole genome shotgun (WGS) entry which is preliminary data.</text>
</comment>
<dbReference type="EMBL" id="RXFM01000047">
    <property type="protein sequence ID" value="RST65976.1"/>
    <property type="molecule type" value="Genomic_DNA"/>
</dbReference>
<dbReference type="AlphaFoldDB" id="A0A429XJ09"/>
<evidence type="ECO:0000313" key="3">
    <source>
        <dbReference type="Proteomes" id="UP000279470"/>
    </source>
</evidence>
<gene>
    <name evidence="2" type="ORF">EIC27_03920</name>
</gene>
<dbReference type="Proteomes" id="UP000279470">
    <property type="component" value="Unassembled WGS sequence"/>
</dbReference>
<keyword evidence="3" id="KW-1185">Reference proteome</keyword>
<feature type="compositionally biased region" description="Basic and acidic residues" evidence="1">
    <location>
        <begin position="171"/>
        <end position="215"/>
    </location>
</feature>
<reference evidence="3" key="1">
    <citation type="submission" date="2018-11" db="EMBL/GenBank/DDBJ databases">
        <title>Phylogenetic, genomic, and biogeographic characterization of a novel and ubiquitous marine invertebrate-associated Rickettsiales parasite, Candidatus Marinoinvertebrata rohwerii, gen. nov., sp. nov.</title>
        <authorList>
            <person name="Klinges J.G."/>
            <person name="Rosales S.M."/>
            <person name="Mcminds R."/>
            <person name="Shaver E.C."/>
            <person name="Shantz A."/>
            <person name="Peters E.C."/>
            <person name="Burkepile D.E."/>
            <person name="Silliman B.R."/>
            <person name="Vega Thurber R.L."/>
        </authorList>
    </citation>
    <scope>NUCLEOTIDE SEQUENCE [LARGE SCALE GENOMIC DNA]</scope>
    <source>
        <strain evidence="3">a_cerv_44</strain>
    </source>
</reference>
<dbReference type="RefSeq" id="WP_126044829.1">
    <property type="nucleotide sequence ID" value="NZ_RXFM01000047.1"/>
</dbReference>
<accession>A0A429XJ09</accession>
<protein>
    <submittedName>
        <fullName evidence="2">Uncharacterized protein</fullName>
    </submittedName>
</protein>
<evidence type="ECO:0000313" key="2">
    <source>
        <dbReference type="EMBL" id="RST65976.1"/>
    </source>
</evidence>
<proteinExistence type="predicted"/>
<name>A0A429XJ09_9RICK</name>
<feature type="region of interest" description="Disordered" evidence="1">
    <location>
        <begin position="171"/>
        <end position="255"/>
    </location>
</feature>
<evidence type="ECO:0000256" key="1">
    <source>
        <dbReference type="SAM" id="MobiDB-lite"/>
    </source>
</evidence>
<feature type="compositionally biased region" description="Acidic residues" evidence="1">
    <location>
        <begin position="216"/>
        <end position="225"/>
    </location>
</feature>
<sequence>MVKYLVESEECSQKAYDDALKEAAARLNNLEIVKCLVKSGKCSQKVIKELLFNQDGSLKEKFNGIKEELIKNNYLDKNLLEGLISKEEINELSEKYQAQQEWRIKEDCMLMNNLNKVSDRNIINKVQNKIIAKTFKIGGLPSFKLTQYLNLDRYEKLLKTLDLNKKKAIEDKNSDKGSDNKNNESKTKENKKKATELLKKEACKNPNEEKVKHNEDEDDENDQDDTSGGQGGGNTASNSEKQQLQKDKNGNTYYINKNGERIDKMEESMEQPINEQAMEEITNDTLAQSIHIEFKDSTVTLLNKESIQQEDTLPMLYINDSKGMGMGVAMHSLNLNNSTEEMLTQNDETPHYAELL</sequence>
<organism evidence="2 3">
    <name type="scientific">Candidatus Aquarickettsia rohweri</name>
    <dbReference type="NCBI Taxonomy" id="2602574"/>
    <lineage>
        <taxon>Bacteria</taxon>
        <taxon>Pseudomonadati</taxon>
        <taxon>Pseudomonadota</taxon>
        <taxon>Alphaproteobacteria</taxon>
        <taxon>Rickettsiales</taxon>
        <taxon>Candidatus Midichloriaceae</taxon>
        <taxon>Candidatus Aquarickettsia</taxon>
    </lineage>
</organism>